<dbReference type="RefSeq" id="WP_211602748.1">
    <property type="nucleotide sequence ID" value="NZ_JAGSNF010000012.1"/>
</dbReference>
<keyword evidence="3" id="KW-1185">Reference proteome</keyword>
<feature type="transmembrane region" description="Helical" evidence="1">
    <location>
        <begin position="321"/>
        <end position="342"/>
    </location>
</feature>
<feature type="transmembrane region" description="Helical" evidence="1">
    <location>
        <begin position="291"/>
        <end position="314"/>
    </location>
</feature>
<evidence type="ECO:0000313" key="3">
    <source>
        <dbReference type="Proteomes" id="UP000677016"/>
    </source>
</evidence>
<feature type="transmembrane region" description="Helical" evidence="1">
    <location>
        <begin position="165"/>
        <end position="184"/>
    </location>
</feature>
<feature type="transmembrane region" description="Helical" evidence="1">
    <location>
        <begin position="54"/>
        <end position="73"/>
    </location>
</feature>
<gene>
    <name evidence="2" type="ORF">KC207_09345</name>
</gene>
<feature type="transmembrane region" description="Helical" evidence="1">
    <location>
        <begin position="125"/>
        <end position="145"/>
    </location>
</feature>
<evidence type="ECO:0000313" key="2">
    <source>
        <dbReference type="EMBL" id="MBR7743491.1"/>
    </source>
</evidence>
<feature type="transmembrane region" description="Helical" evidence="1">
    <location>
        <begin position="190"/>
        <end position="213"/>
    </location>
</feature>
<dbReference type="InterPro" id="IPR052528">
    <property type="entry name" value="Sugar_transport-like"/>
</dbReference>
<sequence>MSDTTTRAVSPPQRWYRRLVGADAERGVAANGLRQVAASSLQSVGDQVVNAKTVLPWLLAALGTPAAFTGLLVPVRESGSMLPQAALTPWVTSRPRRTTVWVLGATGQAGATAGLAATAALAEGAVAGVLVVLLLAVFAVARSLCSLAGKDVLGRTVPKGERGRINGVATVVAGVVALTLGLGLRLVGDVGASVIAVLLVAAALAWTGAALVYSRVREPGVDEAEGAREEGPGNDEPRDDGPGWAAAAWSLLRADAPFRRFVVVRALLLVSALAPPFFVQSSASSGDTPLSGLGAFVVASGLASVLGGRVFGAAADRSSRLLMAVGAAVASLVVLGVAAALAAGGGQAPGWLLAGAFFVVSLVHVGVRVGRKTYVVDMADGDRRTEYVAVANTTMGVLLLGVGALTAALATLGVTVALLFLGGLGLVGAVLGRSLPEVSSRR</sequence>
<dbReference type="Proteomes" id="UP000677016">
    <property type="component" value="Unassembled WGS sequence"/>
</dbReference>
<keyword evidence="1" id="KW-0812">Transmembrane</keyword>
<dbReference type="PANTHER" id="PTHR23526:SF1">
    <property type="entry name" value="MAJOR FACILITATOR SUPERFAMILY MFS_1"/>
    <property type="match status" value="1"/>
</dbReference>
<keyword evidence="1" id="KW-0472">Membrane</keyword>
<proteinExistence type="predicted"/>
<organism evidence="2 3">
    <name type="scientific">Phycicoccus avicenniae</name>
    <dbReference type="NCBI Taxonomy" id="2828860"/>
    <lineage>
        <taxon>Bacteria</taxon>
        <taxon>Bacillati</taxon>
        <taxon>Actinomycetota</taxon>
        <taxon>Actinomycetes</taxon>
        <taxon>Micrococcales</taxon>
        <taxon>Intrasporangiaceae</taxon>
        <taxon>Phycicoccus</taxon>
    </lineage>
</organism>
<comment type="caution">
    <text evidence="2">The sequence shown here is derived from an EMBL/GenBank/DDBJ whole genome shotgun (WGS) entry which is preliminary data.</text>
</comment>
<dbReference type="InterPro" id="IPR036259">
    <property type="entry name" value="MFS_trans_sf"/>
</dbReference>
<feature type="transmembrane region" description="Helical" evidence="1">
    <location>
        <begin position="387"/>
        <end position="410"/>
    </location>
</feature>
<protein>
    <submittedName>
        <fullName evidence="2">MFS transporter</fullName>
    </submittedName>
</protein>
<name>A0A941D8F7_9MICO</name>
<accession>A0A941D8F7</accession>
<feature type="transmembrane region" description="Helical" evidence="1">
    <location>
        <begin position="348"/>
        <end position="367"/>
    </location>
</feature>
<dbReference type="EMBL" id="JAGSNF010000012">
    <property type="protein sequence ID" value="MBR7743491.1"/>
    <property type="molecule type" value="Genomic_DNA"/>
</dbReference>
<evidence type="ECO:0000256" key="1">
    <source>
        <dbReference type="SAM" id="Phobius"/>
    </source>
</evidence>
<feature type="transmembrane region" description="Helical" evidence="1">
    <location>
        <begin position="100"/>
        <end position="119"/>
    </location>
</feature>
<keyword evidence="1" id="KW-1133">Transmembrane helix</keyword>
<feature type="transmembrane region" description="Helical" evidence="1">
    <location>
        <begin position="262"/>
        <end position="279"/>
    </location>
</feature>
<dbReference type="AlphaFoldDB" id="A0A941D8F7"/>
<dbReference type="PANTHER" id="PTHR23526">
    <property type="entry name" value="INTEGRAL MEMBRANE TRANSPORT PROTEIN-RELATED"/>
    <property type="match status" value="1"/>
</dbReference>
<feature type="transmembrane region" description="Helical" evidence="1">
    <location>
        <begin position="416"/>
        <end position="435"/>
    </location>
</feature>
<reference evidence="2" key="1">
    <citation type="submission" date="2021-04" db="EMBL/GenBank/DDBJ databases">
        <title>Phycicoccus avicenniae sp. nov., a novel endophytic actinomycetes isolated from branch of Avicennia mariana.</title>
        <authorList>
            <person name="Tuo L."/>
        </authorList>
    </citation>
    <scope>NUCLEOTIDE SEQUENCE</scope>
    <source>
        <strain evidence="2">BSK3Z-2</strain>
    </source>
</reference>
<dbReference type="Gene3D" id="1.20.1250.20">
    <property type="entry name" value="MFS general substrate transporter like domains"/>
    <property type="match status" value="1"/>
</dbReference>
<dbReference type="SUPFAM" id="SSF103473">
    <property type="entry name" value="MFS general substrate transporter"/>
    <property type="match status" value="1"/>
</dbReference>